<dbReference type="EMBL" id="JATAAI010000002">
    <property type="protein sequence ID" value="KAK1747715.1"/>
    <property type="molecule type" value="Genomic_DNA"/>
</dbReference>
<dbReference type="AlphaFoldDB" id="A0AAD8YLU7"/>
<protein>
    <submittedName>
        <fullName evidence="1">Uncharacterized protein</fullName>
    </submittedName>
</protein>
<name>A0AAD8YLU7_9STRA</name>
<proteinExistence type="predicted"/>
<gene>
    <name evidence="1" type="ORF">QTG54_001678</name>
</gene>
<reference evidence="1" key="1">
    <citation type="submission" date="2023-06" db="EMBL/GenBank/DDBJ databases">
        <title>Survivors Of The Sea: Transcriptome response of Skeletonema marinoi to long-term dormancy.</title>
        <authorList>
            <person name="Pinder M.I.M."/>
            <person name="Kourtchenko O."/>
            <person name="Robertson E.K."/>
            <person name="Larsson T."/>
            <person name="Maumus F."/>
            <person name="Osuna-Cruz C.M."/>
            <person name="Vancaester E."/>
            <person name="Stenow R."/>
            <person name="Vandepoele K."/>
            <person name="Ploug H."/>
            <person name="Bruchert V."/>
            <person name="Godhe A."/>
            <person name="Topel M."/>
        </authorList>
    </citation>
    <scope>NUCLEOTIDE SEQUENCE</scope>
    <source>
        <strain evidence="1">R05AC</strain>
    </source>
</reference>
<sequence>MIGVSDSNSSSKSFTNKFQSIKKRAHDKIDNIRAVTSRRVNLAAKTQFLREEMSTLLRRKDIVGYGPDRPRVAVVVVVPQPSNGNNVGRRAKGGGGEGDEESRILKGALDAVQSVFLTTDRNRIFIVTVVMDGRGKVGTFEAKLDDIDAGRTMHRHGGEVHTHDHRHELEGEQKKEKGIIIPKRFIHFTTMKGWGCLRPGKRLFTSSMSFRGNMSKQGSSLLKKI</sequence>
<organism evidence="1 2">
    <name type="scientific">Skeletonema marinoi</name>
    <dbReference type="NCBI Taxonomy" id="267567"/>
    <lineage>
        <taxon>Eukaryota</taxon>
        <taxon>Sar</taxon>
        <taxon>Stramenopiles</taxon>
        <taxon>Ochrophyta</taxon>
        <taxon>Bacillariophyta</taxon>
        <taxon>Coscinodiscophyceae</taxon>
        <taxon>Thalassiosirophycidae</taxon>
        <taxon>Thalassiosirales</taxon>
        <taxon>Skeletonemataceae</taxon>
        <taxon>Skeletonema</taxon>
        <taxon>Skeletonema marinoi-dohrnii complex</taxon>
    </lineage>
</organism>
<accession>A0AAD8YLU7</accession>
<comment type="caution">
    <text evidence="1">The sequence shown here is derived from an EMBL/GenBank/DDBJ whole genome shotgun (WGS) entry which is preliminary data.</text>
</comment>
<evidence type="ECO:0000313" key="2">
    <source>
        <dbReference type="Proteomes" id="UP001224775"/>
    </source>
</evidence>
<dbReference type="Proteomes" id="UP001224775">
    <property type="component" value="Unassembled WGS sequence"/>
</dbReference>
<evidence type="ECO:0000313" key="1">
    <source>
        <dbReference type="EMBL" id="KAK1747715.1"/>
    </source>
</evidence>
<keyword evidence="2" id="KW-1185">Reference proteome</keyword>